<dbReference type="Gene3D" id="3.90.25.10">
    <property type="entry name" value="UDP-galactose 4-epimerase, domain 1"/>
    <property type="match status" value="1"/>
</dbReference>
<keyword evidence="2" id="KW-0560">Oxidoreductase</keyword>
<evidence type="ECO:0000313" key="2">
    <source>
        <dbReference type="EMBL" id="QYC42937.1"/>
    </source>
</evidence>
<dbReference type="InterPro" id="IPR051604">
    <property type="entry name" value="Ergot_Alk_Oxidoreductase"/>
</dbReference>
<keyword evidence="3" id="KW-1185">Reference proteome</keyword>
<evidence type="ECO:0000259" key="1">
    <source>
        <dbReference type="Pfam" id="PF13460"/>
    </source>
</evidence>
<protein>
    <submittedName>
        <fullName evidence="2">NAD(P)H azoreductase</fullName>
        <ecNumber evidence="2">1.7.-.-</ecNumber>
    </submittedName>
</protein>
<gene>
    <name evidence="2" type="primary">azoB5</name>
    <name evidence="2" type="ORF">Nocox_26685</name>
</gene>
<dbReference type="RefSeq" id="WP_020547478.1">
    <property type="nucleotide sequence ID" value="NZ_CP068985.1"/>
</dbReference>
<dbReference type="Pfam" id="PF13460">
    <property type="entry name" value="NAD_binding_10"/>
    <property type="match status" value="1"/>
</dbReference>
<proteinExistence type="predicted"/>
<dbReference type="EC" id="1.7.-.-" evidence="2"/>
<evidence type="ECO:0000313" key="3">
    <source>
        <dbReference type="Proteomes" id="UP000824681"/>
    </source>
</evidence>
<dbReference type="Gene3D" id="3.40.50.720">
    <property type="entry name" value="NAD(P)-binding Rossmann-like Domain"/>
    <property type="match status" value="1"/>
</dbReference>
<sequence length="273" mass="28500">MIVVTGATGTIGRALAGRLSGHDVLAAVRRPADLPCAYALADLERPETIGALLSPGDRLFLNSSLFPGFTAAHRAVIDLAARAGVAQIVTVSVRGARPGQRLGGGLHGEVDAHLRASGVPYAILQPTGFMQNLPGEIRGGLMHGSYGPGPVNYIDARDIADVAAALLTRPAGPGSDHVLTGPESLPHERIAERVGAALGRPVRYVDLPVPEMAAHLERQGMPAPFAADLAALMAETGDGRWASATTEVEDITGRPPRTLEDFLTDHRTTFATP</sequence>
<name>A0ABX8U5C5_9ACTN</name>
<organism evidence="2 3">
    <name type="scientific">Nonomuraea coxensis DSM 45129</name>
    <dbReference type="NCBI Taxonomy" id="1122611"/>
    <lineage>
        <taxon>Bacteria</taxon>
        <taxon>Bacillati</taxon>
        <taxon>Actinomycetota</taxon>
        <taxon>Actinomycetes</taxon>
        <taxon>Streptosporangiales</taxon>
        <taxon>Streptosporangiaceae</taxon>
        <taxon>Nonomuraea</taxon>
    </lineage>
</organism>
<dbReference type="PANTHER" id="PTHR43162">
    <property type="match status" value="1"/>
</dbReference>
<dbReference type="SUPFAM" id="SSF51735">
    <property type="entry name" value="NAD(P)-binding Rossmann-fold domains"/>
    <property type="match status" value="1"/>
</dbReference>
<dbReference type="InterPro" id="IPR016040">
    <property type="entry name" value="NAD(P)-bd_dom"/>
</dbReference>
<accession>A0ABX8U5C5</accession>
<dbReference type="InterPro" id="IPR036291">
    <property type="entry name" value="NAD(P)-bd_dom_sf"/>
</dbReference>
<dbReference type="EMBL" id="CP068985">
    <property type="protein sequence ID" value="QYC42937.1"/>
    <property type="molecule type" value="Genomic_DNA"/>
</dbReference>
<dbReference type="PANTHER" id="PTHR43162:SF1">
    <property type="entry name" value="PRESTALK A DIFFERENTIATION PROTEIN A"/>
    <property type="match status" value="1"/>
</dbReference>
<feature type="domain" description="NAD(P)-binding" evidence="1">
    <location>
        <begin position="6"/>
        <end position="170"/>
    </location>
</feature>
<reference evidence="2 3" key="1">
    <citation type="journal article" date="2021" name="ACS Chem. Biol.">
        <title>Genomic-Led Discovery of a Novel Glycopeptide Antibiotic by Nonomuraea coxensis DSM 45129.</title>
        <authorList>
            <person name="Yushchuk O."/>
            <person name="Vior N.M."/>
            <person name="Andreo-Vidal A."/>
            <person name="Berini F."/>
            <person name="Ruckert C."/>
            <person name="Busche T."/>
            <person name="Binda E."/>
            <person name="Kalinowski J."/>
            <person name="Truman A.W."/>
            <person name="Marinelli F."/>
        </authorList>
    </citation>
    <scope>NUCLEOTIDE SEQUENCE [LARGE SCALE GENOMIC DNA]</scope>
    <source>
        <strain evidence="2 3">DSM 45129</strain>
    </source>
</reference>
<dbReference type="Proteomes" id="UP000824681">
    <property type="component" value="Chromosome"/>
</dbReference>
<dbReference type="GO" id="GO:0016491">
    <property type="term" value="F:oxidoreductase activity"/>
    <property type="evidence" value="ECO:0007669"/>
    <property type="project" value="UniProtKB-KW"/>
</dbReference>